<dbReference type="Pfam" id="PF00168">
    <property type="entry name" value="C2"/>
    <property type="match status" value="1"/>
</dbReference>
<gene>
    <name evidence="2" type="ORF">RJ639_030343</name>
</gene>
<dbReference type="InterPro" id="IPR035892">
    <property type="entry name" value="C2_domain_sf"/>
</dbReference>
<dbReference type="SUPFAM" id="SSF49562">
    <property type="entry name" value="C2 domain (Calcium/lipid-binding domain, CaLB)"/>
    <property type="match status" value="1"/>
</dbReference>
<evidence type="ECO:0000313" key="3">
    <source>
        <dbReference type="Proteomes" id="UP001188597"/>
    </source>
</evidence>
<dbReference type="PANTHER" id="PTHR46296">
    <property type="entry name" value="BNAA05G37250D PROTEIN"/>
    <property type="match status" value="1"/>
</dbReference>
<name>A0AA88XF88_9ASTE</name>
<dbReference type="CDD" id="cd00030">
    <property type="entry name" value="C2"/>
    <property type="match status" value="1"/>
</dbReference>
<feature type="domain" description="C2" evidence="1">
    <location>
        <begin position="1"/>
        <end position="101"/>
    </location>
</feature>
<sequence length="162" mass="18638">MRLFVYVLEGKDWPVKDSYVKLQVGKFKSKTRVLKNTTNPVWNEEFVFRVHDMEDELVVSVYHHDDDSGFFIVSGDLVGRVRVPVWSVAGEENHNLPPTWFSLEKPKSHKSINQDCGRQAEASPWSMIKSLSELRQHIVTLLDLFTPACGSVARGNKYYLQL</sequence>
<dbReference type="Gene3D" id="2.60.40.150">
    <property type="entry name" value="C2 domain"/>
    <property type="match status" value="1"/>
</dbReference>
<dbReference type="Proteomes" id="UP001188597">
    <property type="component" value="Unassembled WGS sequence"/>
</dbReference>
<protein>
    <recommendedName>
        <fullName evidence="1">C2 domain-containing protein</fullName>
    </recommendedName>
</protein>
<reference evidence="2" key="1">
    <citation type="submission" date="2022-12" db="EMBL/GenBank/DDBJ databases">
        <title>Draft genome assemblies for two species of Escallonia (Escalloniales).</title>
        <authorList>
            <person name="Chanderbali A."/>
            <person name="Dervinis C."/>
            <person name="Anghel I."/>
            <person name="Soltis D."/>
            <person name="Soltis P."/>
            <person name="Zapata F."/>
        </authorList>
    </citation>
    <scope>NUCLEOTIDE SEQUENCE</scope>
    <source>
        <strain evidence="2">UCBG64.0493</strain>
        <tissue evidence="2">Leaf</tissue>
    </source>
</reference>
<dbReference type="EMBL" id="JAVXUP010000121">
    <property type="protein sequence ID" value="KAK3037535.1"/>
    <property type="molecule type" value="Genomic_DNA"/>
</dbReference>
<organism evidence="2 3">
    <name type="scientific">Escallonia herrerae</name>
    <dbReference type="NCBI Taxonomy" id="1293975"/>
    <lineage>
        <taxon>Eukaryota</taxon>
        <taxon>Viridiplantae</taxon>
        <taxon>Streptophyta</taxon>
        <taxon>Embryophyta</taxon>
        <taxon>Tracheophyta</taxon>
        <taxon>Spermatophyta</taxon>
        <taxon>Magnoliopsida</taxon>
        <taxon>eudicotyledons</taxon>
        <taxon>Gunneridae</taxon>
        <taxon>Pentapetalae</taxon>
        <taxon>asterids</taxon>
        <taxon>campanulids</taxon>
        <taxon>Escalloniales</taxon>
        <taxon>Escalloniaceae</taxon>
        <taxon>Escallonia</taxon>
    </lineage>
</organism>
<dbReference type="InterPro" id="IPR044511">
    <property type="entry name" value="At1g03370/At5g50170-like"/>
</dbReference>
<evidence type="ECO:0000259" key="1">
    <source>
        <dbReference type="PROSITE" id="PS50004"/>
    </source>
</evidence>
<dbReference type="SMART" id="SM00239">
    <property type="entry name" value="C2"/>
    <property type="match status" value="1"/>
</dbReference>
<comment type="caution">
    <text evidence="2">The sequence shown here is derived from an EMBL/GenBank/DDBJ whole genome shotgun (WGS) entry which is preliminary data.</text>
</comment>
<dbReference type="AlphaFoldDB" id="A0AA88XF88"/>
<proteinExistence type="predicted"/>
<dbReference type="InterPro" id="IPR000008">
    <property type="entry name" value="C2_dom"/>
</dbReference>
<dbReference type="PANTHER" id="PTHR46296:SF7">
    <property type="entry name" value="C2 DOMAIN-CONTAINING PROTEIN"/>
    <property type="match status" value="1"/>
</dbReference>
<accession>A0AA88XF88</accession>
<evidence type="ECO:0000313" key="2">
    <source>
        <dbReference type="EMBL" id="KAK3037535.1"/>
    </source>
</evidence>
<keyword evidence="3" id="KW-1185">Reference proteome</keyword>
<dbReference type="PROSITE" id="PS50004">
    <property type="entry name" value="C2"/>
    <property type="match status" value="1"/>
</dbReference>